<dbReference type="Gene3D" id="3.40.50.1000">
    <property type="entry name" value="HAD superfamily/HAD-like"/>
    <property type="match status" value="1"/>
</dbReference>
<feature type="transmembrane region" description="Helical" evidence="12">
    <location>
        <begin position="104"/>
        <end position="122"/>
    </location>
</feature>
<dbReference type="InterPro" id="IPR006121">
    <property type="entry name" value="HMA_dom"/>
</dbReference>
<dbReference type="FunFam" id="2.70.150.10:FF:000002">
    <property type="entry name" value="Copper-transporting ATPase 1, putative"/>
    <property type="match status" value="1"/>
</dbReference>
<dbReference type="InterPro" id="IPR018303">
    <property type="entry name" value="ATPase_P-typ_P_site"/>
</dbReference>
<feature type="transmembrane region" description="Helical" evidence="12">
    <location>
        <begin position="704"/>
        <end position="721"/>
    </location>
</feature>
<evidence type="ECO:0000256" key="7">
    <source>
        <dbReference type="ARBA" id="ARBA00022967"/>
    </source>
</evidence>
<dbReference type="GeneID" id="301694929"/>
<dbReference type="PANTHER" id="PTHR43520">
    <property type="entry name" value="ATP7, ISOFORM B"/>
    <property type="match status" value="1"/>
</dbReference>
<evidence type="ECO:0000256" key="4">
    <source>
        <dbReference type="ARBA" id="ARBA00022723"/>
    </source>
</evidence>
<dbReference type="Pfam" id="PF00122">
    <property type="entry name" value="E1-E2_ATPase"/>
    <property type="match status" value="1"/>
</dbReference>
<evidence type="ECO:0000256" key="10">
    <source>
        <dbReference type="ARBA" id="ARBA00049360"/>
    </source>
</evidence>
<dbReference type="InterPro" id="IPR044492">
    <property type="entry name" value="P_typ_ATPase_HD_dom"/>
</dbReference>
<keyword evidence="7" id="KW-1278">Translocase</keyword>
<dbReference type="CDD" id="cd00371">
    <property type="entry name" value="HMA"/>
    <property type="match status" value="1"/>
</dbReference>
<evidence type="ECO:0000256" key="1">
    <source>
        <dbReference type="ARBA" id="ARBA00004651"/>
    </source>
</evidence>
<dbReference type="InterPro" id="IPR001757">
    <property type="entry name" value="P_typ_ATPase"/>
</dbReference>
<organism evidence="14 15">
    <name type="scientific">Streptomyces ipomoeae</name>
    <dbReference type="NCBI Taxonomy" id="103232"/>
    <lineage>
        <taxon>Bacteria</taxon>
        <taxon>Bacillati</taxon>
        <taxon>Actinomycetota</taxon>
        <taxon>Actinomycetes</taxon>
        <taxon>Kitasatosporales</taxon>
        <taxon>Streptomycetaceae</taxon>
        <taxon>Streptomyces</taxon>
    </lineage>
</organism>
<dbReference type="GO" id="GO:0043682">
    <property type="term" value="F:P-type divalent copper transporter activity"/>
    <property type="evidence" value="ECO:0007669"/>
    <property type="project" value="TreeGrafter"/>
</dbReference>
<name>A0A540P7H1_9ACTN</name>
<dbReference type="PRINTS" id="PR00943">
    <property type="entry name" value="CUATPASE"/>
</dbReference>
<dbReference type="GO" id="GO:0055070">
    <property type="term" value="P:copper ion homeostasis"/>
    <property type="evidence" value="ECO:0007669"/>
    <property type="project" value="TreeGrafter"/>
</dbReference>
<evidence type="ECO:0000256" key="2">
    <source>
        <dbReference type="ARBA" id="ARBA00006024"/>
    </source>
</evidence>
<feature type="transmembrane region" description="Helical" evidence="12">
    <location>
        <begin position="128"/>
        <end position="145"/>
    </location>
</feature>
<feature type="domain" description="HMA" evidence="13">
    <location>
        <begin position="9"/>
        <end position="73"/>
    </location>
</feature>
<dbReference type="PROSITE" id="PS00154">
    <property type="entry name" value="ATPASE_E1_E2"/>
    <property type="match status" value="1"/>
</dbReference>
<dbReference type="Proteomes" id="UP000318720">
    <property type="component" value="Unassembled WGS sequence"/>
</dbReference>
<reference evidence="14 15" key="1">
    <citation type="submission" date="2019-03" db="EMBL/GenBank/DDBJ databases">
        <title>Comparative genomic analyses of the sweetpotato soil rot pathogen, Streptomyces ipomoeae.</title>
        <authorList>
            <person name="Ruschel Soares N."/>
            <person name="Badger J.H."/>
            <person name="Huguet-Tapia J.C."/>
            <person name="Clark C.A."/>
            <person name="Pettis G.S."/>
        </authorList>
    </citation>
    <scope>NUCLEOTIDE SEQUENCE [LARGE SCALE GENOMIC DNA]</scope>
    <source>
        <strain evidence="14 15">88-35</strain>
    </source>
</reference>
<protein>
    <recommendedName>
        <fullName evidence="11">Cation-transporting P-type ATPase B</fullName>
    </recommendedName>
</protein>
<keyword evidence="12" id="KW-1003">Cell membrane</keyword>
<dbReference type="GO" id="GO:0005524">
    <property type="term" value="F:ATP binding"/>
    <property type="evidence" value="ECO:0007669"/>
    <property type="project" value="UniProtKB-UniRule"/>
</dbReference>
<evidence type="ECO:0000259" key="13">
    <source>
        <dbReference type="PROSITE" id="PS50846"/>
    </source>
</evidence>
<dbReference type="InterPro" id="IPR027256">
    <property type="entry name" value="P-typ_ATPase_IB"/>
</dbReference>
<dbReference type="SUPFAM" id="SSF81653">
    <property type="entry name" value="Calcium ATPase, transduction domain A"/>
    <property type="match status" value="1"/>
</dbReference>
<dbReference type="Pfam" id="PF00702">
    <property type="entry name" value="Hydrolase"/>
    <property type="match status" value="1"/>
</dbReference>
<keyword evidence="4 12" id="KW-0479">Metal-binding</keyword>
<feature type="transmembrane region" description="Helical" evidence="12">
    <location>
        <begin position="386"/>
        <end position="409"/>
    </location>
</feature>
<dbReference type="SFLD" id="SFLDF00027">
    <property type="entry name" value="p-type_atpase"/>
    <property type="match status" value="1"/>
</dbReference>
<comment type="catalytic activity">
    <reaction evidence="10">
        <text>ATP + H2O = ADP + phosphate + H(+)</text>
        <dbReference type="Rhea" id="RHEA:13065"/>
        <dbReference type="ChEBI" id="CHEBI:15377"/>
        <dbReference type="ChEBI" id="CHEBI:15378"/>
        <dbReference type="ChEBI" id="CHEBI:30616"/>
        <dbReference type="ChEBI" id="CHEBI:43474"/>
        <dbReference type="ChEBI" id="CHEBI:456216"/>
    </reaction>
</comment>
<dbReference type="NCBIfam" id="TIGR01511">
    <property type="entry name" value="ATPase-IB1_Cu"/>
    <property type="match status" value="1"/>
</dbReference>
<gene>
    <name evidence="14" type="ORF">Sipo8835_18610</name>
</gene>
<feature type="transmembrane region" description="Helical" evidence="12">
    <location>
        <begin position="165"/>
        <end position="188"/>
    </location>
</feature>
<evidence type="ECO:0000256" key="3">
    <source>
        <dbReference type="ARBA" id="ARBA00022692"/>
    </source>
</evidence>
<dbReference type="RefSeq" id="WP_141568275.1">
    <property type="nucleotide sequence ID" value="NZ_CP182305.1"/>
</dbReference>
<dbReference type="InterPro" id="IPR023214">
    <property type="entry name" value="HAD_sf"/>
</dbReference>
<keyword evidence="6 12" id="KW-0067">ATP-binding</keyword>
<evidence type="ECO:0000256" key="11">
    <source>
        <dbReference type="ARBA" id="ARBA00074171"/>
    </source>
</evidence>
<dbReference type="CDD" id="cd02094">
    <property type="entry name" value="P-type_ATPase_Cu-like"/>
    <property type="match status" value="1"/>
</dbReference>
<dbReference type="InterPro" id="IPR059000">
    <property type="entry name" value="ATPase_P-type_domA"/>
</dbReference>
<dbReference type="GO" id="GO:0005886">
    <property type="term" value="C:plasma membrane"/>
    <property type="evidence" value="ECO:0007669"/>
    <property type="project" value="UniProtKB-SubCell"/>
</dbReference>
<comment type="similarity">
    <text evidence="2 12">Belongs to the cation transport ATPase (P-type) (TC 3.A.3) family. Type IB subfamily.</text>
</comment>
<dbReference type="PROSITE" id="PS50846">
    <property type="entry name" value="HMA_2"/>
    <property type="match status" value="1"/>
</dbReference>
<dbReference type="SUPFAM" id="SSF56784">
    <property type="entry name" value="HAD-like"/>
    <property type="match status" value="1"/>
</dbReference>
<dbReference type="PROSITE" id="PS01229">
    <property type="entry name" value="COF_2"/>
    <property type="match status" value="1"/>
</dbReference>
<dbReference type="Gene3D" id="3.40.1110.10">
    <property type="entry name" value="Calcium-transporting ATPase, cytoplasmic domain N"/>
    <property type="match status" value="1"/>
</dbReference>
<feature type="transmembrane region" description="Helical" evidence="12">
    <location>
        <begin position="727"/>
        <end position="745"/>
    </location>
</feature>
<dbReference type="AlphaFoldDB" id="A0A540P7H1"/>
<evidence type="ECO:0000313" key="15">
    <source>
        <dbReference type="Proteomes" id="UP000318720"/>
    </source>
</evidence>
<dbReference type="GO" id="GO:0005507">
    <property type="term" value="F:copper ion binding"/>
    <property type="evidence" value="ECO:0007669"/>
    <property type="project" value="TreeGrafter"/>
</dbReference>
<dbReference type="InterPro" id="IPR036163">
    <property type="entry name" value="HMA_dom_sf"/>
</dbReference>
<dbReference type="Pfam" id="PF00403">
    <property type="entry name" value="HMA"/>
    <property type="match status" value="1"/>
</dbReference>
<dbReference type="PANTHER" id="PTHR43520:SF8">
    <property type="entry name" value="P-TYPE CU(+) TRANSPORTER"/>
    <property type="match status" value="1"/>
</dbReference>
<dbReference type="Gene3D" id="3.30.70.100">
    <property type="match status" value="1"/>
</dbReference>
<dbReference type="NCBIfam" id="TIGR01494">
    <property type="entry name" value="ATPase_P-type"/>
    <property type="match status" value="1"/>
</dbReference>
<dbReference type="SFLD" id="SFLDG00002">
    <property type="entry name" value="C1.7:_P-type_atpase_like"/>
    <property type="match status" value="1"/>
</dbReference>
<accession>A0A540P7H1</accession>
<keyword evidence="3 12" id="KW-0812">Transmembrane</keyword>
<dbReference type="FunFam" id="3.30.70.100:FF:000005">
    <property type="entry name" value="Copper-exporting P-type ATPase A"/>
    <property type="match status" value="1"/>
</dbReference>
<dbReference type="SUPFAM" id="SSF55008">
    <property type="entry name" value="HMA, heavy metal-associated domain"/>
    <property type="match status" value="1"/>
</dbReference>
<evidence type="ECO:0000256" key="5">
    <source>
        <dbReference type="ARBA" id="ARBA00022741"/>
    </source>
</evidence>
<sequence>MTTATGDSTEVELAIGGMTCASCAARIEKKLNRMDGVEATVNYATEKAKVTVTGEVSVTDLIETVEKTGYTAAVPAPPVIETPAADGGPSAAEADELAPLRQRLITAVVLAVPVIAMAMIPALQFTNWQWLSLTLAGPVVVYAAWPFHKAAWTNLRHGAATMDTLISLGTGAAFLWSLWALFFGHAGMPGMTHPFELTISRTDGASNIYLEVAAGVTAAILAGRYFEARSKRRAGAALRALMELGAKDVTVLRDGREVRVPIGELKVDDRFVVRPGEKIATDGVIEEGSSAVDASMVTGESVPVEVAAGDPVTGATVNAGGRLVVRATRIGADTQLARMARLVEEAQNGKAAAQRLADRISGIFVPIVILLAVATLGFWIANGDSWTAGFTAAVAVLIIACPCALGLATPTALLVGTGRGAQLGILIKGPEVLESTRRVDTIVLDKTGTVTTGKMTLLDVHVAEGQDKDEVLRLAGALEHASEHPIAQAVAAGAAERVGDLPAPEDFANVPGLGVQGVVDGHAVLVGREKLLSEWALRLPQDLVAAKAESEGKGRTAIAVAWDGEARAVLEVADAIKPTSAEAIRRLRDLGLAPVLLTGDNEAVARSVAAEVGIDPAQVIAEVMPEDKVDVVRRLQSEGRIVAMVGDGVNDAAALAQADLGLAMGTGTDAAIEAGDLTLVRGDLRVAADAIRLSRRTLGTIKGNLFWAFGYNIAALPLAAAGMLNPMIAGAAMAFSSVFVVGNSLRLRRFRATAS</sequence>
<evidence type="ECO:0000256" key="8">
    <source>
        <dbReference type="ARBA" id="ARBA00022989"/>
    </source>
</evidence>
<dbReference type="SFLD" id="SFLDS00003">
    <property type="entry name" value="Haloacid_Dehalogenase"/>
    <property type="match status" value="1"/>
</dbReference>
<evidence type="ECO:0000256" key="9">
    <source>
        <dbReference type="ARBA" id="ARBA00023136"/>
    </source>
</evidence>
<keyword evidence="5 12" id="KW-0547">Nucleotide-binding</keyword>
<dbReference type="NCBIfam" id="TIGR01525">
    <property type="entry name" value="ATPase-IB_hvy"/>
    <property type="match status" value="1"/>
</dbReference>
<proteinExistence type="inferred from homology"/>
<evidence type="ECO:0000256" key="6">
    <source>
        <dbReference type="ARBA" id="ARBA00022840"/>
    </source>
</evidence>
<comment type="caution">
    <text evidence="14">The sequence shown here is derived from an EMBL/GenBank/DDBJ whole genome shotgun (WGS) entry which is preliminary data.</text>
</comment>
<keyword evidence="8 12" id="KW-1133">Transmembrane helix</keyword>
<dbReference type="Gene3D" id="2.70.150.10">
    <property type="entry name" value="Calcium-transporting ATPase, cytoplasmic transduction domain A"/>
    <property type="match status" value="1"/>
</dbReference>
<dbReference type="PRINTS" id="PR00119">
    <property type="entry name" value="CATATPASE"/>
</dbReference>
<dbReference type="InterPro" id="IPR008250">
    <property type="entry name" value="ATPase_P-typ_transduc_dom_A_sf"/>
</dbReference>
<dbReference type="InterPro" id="IPR036412">
    <property type="entry name" value="HAD-like_sf"/>
</dbReference>
<evidence type="ECO:0000313" key="14">
    <source>
        <dbReference type="EMBL" id="TQE33336.1"/>
    </source>
</evidence>
<feature type="transmembrane region" description="Helical" evidence="12">
    <location>
        <begin position="360"/>
        <end position="380"/>
    </location>
</feature>
<dbReference type="SUPFAM" id="SSF81665">
    <property type="entry name" value="Calcium ATPase, transmembrane domain M"/>
    <property type="match status" value="1"/>
</dbReference>
<dbReference type="InterPro" id="IPR023298">
    <property type="entry name" value="ATPase_P-typ_TM_dom_sf"/>
</dbReference>
<dbReference type="PROSITE" id="PS01047">
    <property type="entry name" value="HMA_1"/>
    <property type="match status" value="1"/>
</dbReference>
<comment type="subcellular location">
    <subcellularLocation>
        <location evidence="1">Cell membrane</location>
        <topology evidence="1">Multi-pass membrane protein</topology>
    </subcellularLocation>
</comment>
<dbReference type="InterPro" id="IPR023299">
    <property type="entry name" value="ATPase_P-typ_cyto_dom_N"/>
</dbReference>
<keyword evidence="9 12" id="KW-0472">Membrane</keyword>
<evidence type="ECO:0000256" key="12">
    <source>
        <dbReference type="RuleBase" id="RU362081"/>
    </source>
</evidence>
<dbReference type="GO" id="GO:0016887">
    <property type="term" value="F:ATP hydrolysis activity"/>
    <property type="evidence" value="ECO:0007669"/>
    <property type="project" value="InterPro"/>
</dbReference>
<feature type="transmembrane region" description="Helical" evidence="12">
    <location>
        <begin position="208"/>
        <end position="226"/>
    </location>
</feature>
<dbReference type="InterPro" id="IPR017969">
    <property type="entry name" value="Heavy-metal-associated_CS"/>
</dbReference>
<dbReference type="EMBL" id="SPAZ01000156">
    <property type="protein sequence ID" value="TQE33336.1"/>
    <property type="molecule type" value="Genomic_DNA"/>
</dbReference>